<keyword evidence="2" id="KW-1185">Reference proteome</keyword>
<gene>
    <name evidence="1" type="ORF">KUCA_T00003671001</name>
</gene>
<dbReference type="HOGENOM" id="CLU_3224719_0_0_1"/>
<dbReference type="EMBL" id="HG793128">
    <property type="protein sequence ID" value="CDK27692.1"/>
    <property type="molecule type" value="Genomic_DNA"/>
</dbReference>
<name>W6MR19_9ASCO</name>
<evidence type="ECO:0000313" key="1">
    <source>
        <dbReference type="EMBL" id="CDK27692.1"/>
    </source>
</evidence>
<protein>
    <submittedName>
        <fullName evidence="1">Uncharacterized protein</fullName>
    </submittedName>
</protein>
<sequence length="44" mass="4784">MSIRPPTHAGSWYSSSRGQLDKQMTRFLDAAPDAIKGARVLIGP</sequence>
<dbReference type="AlphaFoldDB" id="W6MR19"/>
<organism evidence="1 2">
    <name type="scientific">Kuraishia capsulata CBS 1993</name>
    <dbReference type="NCBI Taxonomy" id="1382522"/>
    <lineage>
        <taxon>Eukaryota</taxon>
        <taxon>Fungi</taxon>
        <taxon>Dikarya</taxon>
        <taxon>Ascomycota</taxon>
        <taxon>Saccharomycotina</taxon>
        <taxon>Pichiomycetes</taxon>
        <taxon>Pichiales</taxon>
        <taxon>Pichiaceae</taxon>
        <taxon>Kuraishia</taxon>
    </lineage>
</organism>
<accession>W6MR19</accession>
<reference evidence="1" key="2">
    <citation type="submission" date="2014-02" db="EMBL/GenBank/DDBJ databases">
        <title>Complete DNA sequence of /Kuraishia capsulata/ illustrates novel genomic features among budding yeasts (/Saccharomycotina/).</title>
        <authorList>
            <person name="Morales L."/>
            <person name="Noel B."/>
            <person name="Porcel B."/>
            <person name="Marcet-Houben M."/>
            <person name="Hullo M-F."/>
            <person name="Sacerdot C."/>
            <person name="Tekaia F."/>
            <person name="Leh-Louis V."/>
            <person name="Despons L."/>
            <person name="Khanna V."/>
            <person name="Aury J-M."/>
            <person name="Barbe V."/>
            <person name="Couloux A."/>
            <person name="Labadie K."/>
            <person name="Pelletier E."/>
            <person name="Souciet J-L."/>
            <person name="Boekhout T."/>
            <person name="Gabaldon T."/>
            <person name="Wincker P."/>
            <person name="Dujon B."/>
        </authorList>
    </citation>
    <scope>NUCLEOTIDE SEQUENCE</scope>
    <source>
        <strain evidence="1">CBS 1993</strain>
    </source>
</reference>
<proteinExistence type="predicted"/>
<dbReference type="GeneID" id="34521073"/>
<dbReference type="OrthoDB" id="417112at2759"/>
<evidence type="ECO:0000313" key="2">
    <source>
        <dbReference type="Proteomes" id="UP000019384"/>
    </source>
</evidence>
<dbReference type="RefSeq" id="XP_022459685.1">
    <property type="nucleotide sequence ID" value="XM_022602109.1"/>
</dbReference>
<dbReference type="Gene3D" id="3.40.830.10">
    <property type="entry name" value="LigB-like"/>
    <property type="match status" value="1"/>
</dbReference>
<dbReference type="Proteomes" id="UP000019384">
    <property type="component" value="Unassembled WGS sequence"/>
</dbReference>
<reference evidence="1" key="1">
    <citation type="submission" date="2013-12" db="EMBL/GenBank/DDBJ databases">
        <authorList>
            <person name="Genoscope - CEA"/>
        </authorList>
    </citation>
    <scope>NUCLEOTIDE SEQUENCE</scope>
    <source>
        <strain evidence="1">CBS 1993</strain>
    </source>
</reference>